<dbReference type="InterPro" id="IPR036259">
    <property type="entry name" value="MFS_trans_sf"/>
</dbReference>
<feature type="transmembrane region" description="Helical" evidence="5">
    <location>
        <begin position="411"/>
        <end position="433"/>
    </location>
</feature>
<reference evidence="6" key="1">
    <citation type="submission" date="2021-01" db="EMBL/GenBank/DDBJ databases">
        <authorList>
            <person name="Li R."/>
            <person name="Bekaert M."/>
        </authorList>
    </citation>
    <scope>NUCLEOTIDE SEQUENCE</scope>
    <source>
        <strain evidence="6">Farmed</strain>
    </source>
</reference>
<dbReference type="GO" id="GO:0016020">
    <property type="term" value="C:membrane"/>
    <property type="evidence" value="ECO:0007669"/>
    <property type="project" value="UniProtKB-SubCell"/>
</dbReference>
<evidence type="ECO:0000313" key="6">
    <source>
        <dbReference type="EMBL" id="CAE1171575.1"/>
    </source>
</evidence>
<dbReference type="OrthoDB" id="5141738at2759"/>
<dbReference type="InterPro" id="IPR005828">
    <property type="entry name" value="MFS_sugar_transport-like"/>
</dbReference>
<comment type="subcellular location">
    <subcellularLocation>
        <location evidence="1">Membrane</location>
        <topology evidence="1">Multi-pass membrane protein</topology>
    </subcellularLocation>
</comment>
<feature type="transmembrane region" description="Helical" evidence="5">
    <location>
        <begin position="297"/>
        <end position="319"/>
    </location>
</feature>
<proteinExistence type="predicted"/>
<feature type="transmembrane region" description="Helical" evidence="5">
    <location>
        <begin position="151"/>
        <end position="172"/>
    </location>
</feature>
<evidence type="ECO:0000256" key="5">
    <source>
        <dbReference type="SAM" id="Phobius"/>
    </source>
</evidence>
<feature type="transmembrane region" description="Helical" evidence="5">
    <location>
        <begin position="125"/>
        <end position="145"/>
    </location>
</feature>
<evidence type="ECO:0000256" key="1">
    <source>
        <dbReference type="ARBA" id="ARBA00004141"/>
    </source>
</evidence>
<comment type="caution">
    <text evidence="6">The sequence shown here is derived from an EMBL/GenBank/DDBJ whole genome shotgun (WGS) entry which is preliminary data.</text>
</comment>
<feature type="transmembrane region" description="Helical" evidence="5">
    <location>
        <begin position="212"/>
        <end position="230"/>
    </location>
</feature>
<evidence type="ECO:0000313" key="7">
    <source>
        <dbReference type="Proteomes" id="UP000597762"/>
    </source>
</evidence>
<dbReference type="Proteomes" id="UP000597762">
    <property type="component" value="Unassembled WGS sequence"/>
</dbReference>
<organism evidence="6 7">
    <name type="scientific">Acanthosepion pharaonis</name>
    <name type="common">Pharaoh cuttlefish</name>
    <name type="synonym">Sepia pharaonis</name>
    <dbReference type="NCBI Taxonomy" id="158019"/>
    <lineage>
        <taxon>Eukaryota</taxon>
        <taxon>Metazoa</taxon>
        <taxon>Spiralia</taxon>
        <taxon>Lophotrochozoa</taxon>
        <taxon>Mollusca</taxon>
        <taxon>Cephalopoda</taxon>
        <taxon>Coleoidea</taxon>
        <taxon>Decapodiformes</taxon>
        <taxon>Sepiida</taxon>
        <taxon>Sepiina</taxon>
        <taxon>Sepiidae</taxon>
        <taxon>Acanthosepion</taxon>
    </lineage>
</organism>
<dbReference type="EMBL" id="CAHIKZ030000385">
    <property type="protein sequence ID" value="CAE1171575.1"/>
    <property type="molecule type" value="Genomic_DNA"/>
</dbReference>
<feature type="transmembrane region" description="Helical" evidence="5">
    <location>
        <begin position="439"/>
        <end position="459"/>
    </location>
</feature>
<dbReference type="CDD" id="cd17317">
    <property type="entry name" value="MFS_SLC22"/>
    <property type="match status" value="1"/>
</dbReference>
<feature type="transmembrane region" description="Helical" evidence="5">
    <location>
        <begin position="376"/>
        <end position="399"/>
    </location>
</feature>
<evidence type="ECO:0000256" key="2">
    <source>
        <dbReference type="ARBA" id="ARBA00022692"/>
    </source>
</evidence>
<dbReference type="SUPFAM" id="SSF103473">
    <property type="entry name" value="MFS general substrate transporter"/>
    <property type="match status" value="1"/>
</dbReference>
<sequence>MLPQTQRYRKLEIRLMTSQETTFRHAKNDFIFLSEKEKNVNEKLCNSMTYYGPLEILDNVYTLQKFPCQYGWEYPGRRKTIVSEYDLVCDKTWLVAAAQAVFFLGQLFGAVLFSQIFADKFGRRFSFLLSVNIMVASGCATVFAVNLSIFMLLYFIQGFGQISSFLCIFRLFMELIGPTARTKVGFVVYTSFGLGFFALSVMAYLIEDWQHLELALSIPWVIYAAYWWLIPESPKFFLMQRRFYDAEKVILKIAYGNNMKPPPHLYTKLEEIANEDAKPKSYAMYDLLRTWRFSKHYLNIWLNLFVNSLIYYGLVLYSVDLGENPFINVILFGLIEIPAYLSCFYLSSHLRPFSFCMITGGVACIIGSLLSQSVSWFSVSLFIIAKLVIAASHGIINLICIEFFPPVVHSVALACCTIATRLGGIFIPFILHIRHSAEPIPLLFLGFAGVICGGLAFHLPENGEMPMPKSLSLEYSSTFERTSERDFEEDYAFSGTPAYISRPDILY</sequence>
<feature type="transmembrane region" description="Helical" evidence="5">
    <location>
        <begin position="93"/>
        <end position="113"/>
    </location>
</feature>
<gene>
    <name evidence="6" type="ORF">SPHA_11644</name>
</gene>
<feature type="transmembrane region" description="Helical" evidence="5">
    <location>
        <begin position="325"/>
        <end position="346"/>
    </location>
</feature>
<dbReference type="PANTHER" id="PTHR24064">
    <property type="entry name" value="SOLUTE CARRIER FAMILY 22 MEMBER"/>
    <property type="match status" value="1"/>
</dbReference>
<protein>
    <submittedName>
        <fullName evidence="6">SLC22A4_5</fullName>
    </submittedName>
</protein>
<name>A0A812B667_ACAPH</name>
<evidence type="ECO:0000256" key="3">
    <source>
        <dbReference type="ARBA" id="ARBA00022989"/>
    </source>
</evidence>
<keyword evidence="4 5" id="KW-0472">Membrane</keyword>
<evidence type="ECO:0000256" key="4">
    <source>
        <dbReference type="ARBA" id="ARBA00023136"/>
    </source>
</evidence>
<accession>A0A812B667</accession>
<keyword evidence="7" id="KW-1185">Reference proteome</keyword>
<keyword evidence="2 5" id="KW-0812">Transmembrane</keyword>
<keyword evidence="3 5" id="KW-1133">Transmembrane helix</keyword>
<dbReference type="AlphaFoldDB" id="A0A812B667"/>
<dbReference type="Pfam" id="PF00083">
    <property type="entry name" value="Sugar_tr"/>
    <property type="match status" value="1"/>
</dbReference>
<dbReference type="GO" id="GO:0022857">
    <property type="term" value="F:transmembrane transporter activity"/>
    <property type="evidence" value="ECO:0007669"/>
    <property type="project" value="InterPro"/>
</dbReference>
<dbReference type="Gene3D" id="1.20.1250.20">
    <property type="entry name" value="MFS general substrate transporter like domains"/>
    <property type="match status" value="1"/>
</dbReference>
<feature type="transmembrane region" description="Helical" evidence="5">
    <location>
        <begin position="184"/>
        <end position="206"/>
    </location>
</feature>
<feature type="transmembrane region" description="Helical" evidence="5">
    <location>
        <begin position="353"/>
        <end position="370"/>
    </location>
</feature>